<dbReference type="Proteomes" id="UP001448858">
    <property type="component" value="Chromosome"/>
</dbReference>
<dbReference type="RefSeq" id="WP_342022496.1">
    <property type="nucleotide sequence ID" value="NZ_CP151657.1"/>
</dbReference>
<keyword evidence="3" id="KW-1185">Reference proteome</keyword>
<evidence type="ECO:0000313" key="3">
    <source>
        <dbReference type="Proteomes" id="UP001448858"/>
    </source>
</evidence>
<dbReference type="Gene3D" id="3.90.950.20">
    <property type="entry name" value="CinA-like"/>
    <property type="match status" value="1"/>
</dbReference>
<dbReference type="SUPFAM" id="SSF142433">
    <property type="entry name" value="CinA-like"/>
    <property type="match status" value="1"/>
</dbReference>
<dbReference type="EMBL" id="CP151657">
    <property type="protein sequence ID" value="WZP14840.1"/>
    <property type="molecule type" value="Genomic_DNA"/>
</dbReference>
<dbReference type="InterPro" id="IPR008136">
    <property type="entry name" value="CinA_C"/>
</dbReference>
<feature type="domain" description="CinA C-terminal" evidence="1">
    <location>
        <begin position="12"/>
        <end position="159"/>
    </location>
</feature>
<name>A0ABZ2ZUH4_9MICC</name>
<gene>
    <name evidence="2" type="ORF">AAE021_11660</name>
</gene>
<evidence type="ECO:0000259" key="1">
    <source>
        <dbReference type="Pfam" id="PF02464"/>
    </source>
</evidence>
<dbReference type="NCBIfam" id="TIGR00199">
    <property type="entry name" value="PncC_domain"/>
    <property type="match status" value="1"/>
</dbReference>
<sequence length="176" mass="17804">MSISSQDAASTKTAERIAERIQDTGVSIGVSESLTSGLLASFLGAAPSSSDWFLGGLTAYATSVKRSVLGVTAEAVVSAESAAQMADGTAKLLGADLALAITGSGGPEPQDGQEPGTVFIGIATAGQDTPEVTERFFDGEPEEVIHSTVAAALELLDERLQKLLAEHGKGSATLPG</sequence>
<protein>
    <submittedName>
        <fullName evidence="2">CinA family protein</fullName>
    </submittedName>
</protein>
<organism evidence="2 3">
    <name type="scientific">Arthrobacter citreus</name>
    <dbReference type="NCBI Taxonomy" id="1670"/>
    <lineage>
        <taxon>Bacteria</taxon>
        <taxon>Bacillati</taxon>
        <taxon>Actinomycetota</taxon>
        <taxon>Actinomycetes</taxon>
        <taxon>Micrococcales</taxon>
        <taxon>Micrococcaceae</taxon>
        <taxon>Arthrobacter</taxon>
    </lineage>
</organism>
<accession>A0ABZ2ZUH4</accession>
<dbReference type="InterPro" id="IPR036653">
    <property type="entry name" value="CinA-like_C"/>
</dbReference>
<evidence type="ECO:0000313" key="2">
    <source>
        <dbReference type="EMBL" id="WZP14840.1"/>
    </source>
</evidence>
<reference evidence="2 3" key="1">
    <citation type="submission" date="2024-04" db="EMBL/GenBank/DDBJ databases">
        <title>Arthrobacter sp. from Plains bison fecal sample.</title>
        <authorList>
            <person name="Ruzzini A."/>
        </authorList>
    </citation>
    <scope>NUCLEOTIDE SEQUENCE [LARGE SCALE GENOMIC DNA]</scope>
    <source>
        <strain evidence="2 3">EINP1</strain>
    </source>
</reference>
<proteinExistence type="predicted"/>
<dbReference type="Pfam" id="PF02464">
    <property type="entry name" value="CinA"/>
    <property type="match status" value="1"/>
</dbReference>